<dbReference type="InterPro" id="IPR029043">
    <property type="entry name" value="GcvT/YgfZ_C"/>
</dbReference>
<reference evidence="10 11" key="1">
    <citation type="submission" date="2020-10" db="EMBL/GenBank/DDBJ databases">
        <title>Phylogeny of dyella-like bacteria.</title>
        <authorList>
            <person name="Fu J."/>
        </authorList>
    </citation>
    <scope>NUCLEOTIDE SEQUENCE [LARGE SCALE GENOMIC DNA]</scope>
    <source>
        <strain evidence="10 11">Gsoil3046</strain>
    </source>
</reference>
<evidence type="ECO:0000256" key="6">
    <source>
        <dbReference type="ARBA" id="ARBA00047665"/>
    </source>
</evidence>
<dbReference type="EC" id="2.1.2.10" evidence="2 7"/>
<feature type="domain" description="GCVT N-terminal" evidence="8">
    <location>
        <begin position="8"/>
        <end position="263"/>
    </location>
</feature>
<keyword evidence="3 7" id="KW-0032">Aminotransferase</keyword>
<dbReference type="RefSeq" id="WP_404632325.1">
    <property type="nucleotide sequence ID" value="NZ_JADIKM010000002.1"/>
</dbReference>
<dbReference type="SUPFAM" id="SSF101790">
    <property type="entry name" value="Aminomethyltransferase beta-barrel domain"/>
    <property type="match status" value="1"/>
</dbReference>
<evidence type="ECO:0000259" key="8">
    <source>
        <dbReference type="Pfam" id="PF01571"/>
    </source>
</evidence>
<dbReference type="SUPFAM" id="SSF103025">
    <property type="entry name" value="Folate-binding domain"/>
    <property type="match status" value="1"/>
</dbReference>
<keyword evidence="11" id="KW-1185">Reference proteome</keyword>
<dbReference type="InterPro" id="IPR027266">
    <property type="entry name" value="TrmE/GcvT-like"/>
</dbReference>
<evidence type="ECO:0000313" key="10">
    <source>
        <dbReference type="EMBL" id="MFK2904134.1"/>
    </source>
</evidence>
<evidence type="ECO:0000256" key="2">
    <source>
        <dbReference type="ARBA" id="ARBA00012616"/>
    </source>
</evidence>
<dbReference type="PIRSF" id="PIRSF006487">
    <property type="entry name" value="GcvT"/>
    <property type="match status" value="1"/>
</dbReference>
<dbReference type="InterPro" id="IPR028896">
    <property type="entry name" value="GcvT/YgfZ/DmdA"/>
</dbReference>
<dbReference type="PANTHER" id="PTHR43757:SF2">
    <property type="entry name" value="AMINOMETHYLTRANSFERASE, MITOCHONDRIAL"/>
    <property type="match status" value="1"/>
</dbReference>
<dbReference type="Proteomes" id="UP001620460">
    <property type="component" value="Unassembled WGS sequence"/>
</dbReference>
<dbReference type="Pfam" id="PF01571">
    <property type="entry name" value="GCV_T"/>
    <property type="match status" value="1"/>
</dbReference>
<dbReference type="Pfam" id="PF08669">
    <property type="entry name" value="GCV_T_C"/>
    <property type="match status" value="1"/>
</dbReference>
<comment type="function">
    <text evidence="7">The glycine cleavage system catalyzes the degradation of glycine.</text>
</comment>
<evidence type="ECO:0000256" key="3">
    <source>
        <dbReference type="ARBA" id="ARBA00022576"/>
    </source>
</evidence>
<protein>
    <recommendedName>
        <fullName evidence="2 7">Aminomethyltransferase</fullName>
        <ecNumber evidence="2 7">2.1.2.10</ecNumber>
    </recommendedName>
    <alternativeName>
        <fullName evidence="5 7">Glycine cleavage system T protein</fullName>
    </alternativeName>
</protein>
<dbReference type="InterPro" id="IPR006223">
    <property type="entry name" value="GcvT"/>
</dbReference>
<dbReference type="NCBIfam" id="TIGR00528">
    <property type="entry name" value="gcvT"/>
    <property type="match status" value="1"/>
</dbReference>
<evidence type="ECO:0000256" key="7">
    <source>
        <dbReference type="HAMAP-Rule" id="MF_00259"/>
    </source>
</evidence>
<dbReference type="Gene3D" id="3.30.70.1400">
    <property type="entry name" value="Aminomethyltransferase beta-barrel domains"/>
    <property type="match status" value="1"/>
</dbReference>
<dbReference type="Gene3D" id="3.30.1360.120">
    <property type="entry name" value="Probable tRNA modification gtpase trme, domain 1"/>
    <property type="match status" value="1"/>
</dbReference>
<evidence type="ECO:0000313" key="11">
    <source>
        <dbReference type="Proteomes" id="UP001620460"/>
    </source>
</evidence>
<evidence type="ECO:0000256" key="4">
    <source>
        <dbReference type="ARBA" id="ARBA00022679"/>
    </source>
</evidence>
<dbReference type="PANTHER" id="PTHR43757">
    <property type="entry name" value="AMINOMETHYLTRANSFERASE"/>
    <property type="match status" value="1"/>
</dbReference>
<accession>A0ABW8JUJ3</accession>
<comment type="similarity">
    <text evidence="1 7">Belongs to the GcvT family.</text>
</comment>
<comment type="caution">
    <text evidence="10">The sequence shown here is derived from an EMBL/GenBank/DDBJ whole genome shotgun (WGS) entry which is preliminary data.</text>
</comment>
<keyword evidence="4 7" id="KW-0808">Transferase</keyword>
<dbReference type="InterPro" id="IPR022903">
    <property type="entry name" value="GcvT_bac"/>
</dbReference>
<dbReference type="Gene3D" id="4.10.1250.10">
    <property type="entry name" value="Aminomethyltransferase fragment"/>
    <property type="match status" value="1"/>
</dbReference>
<name>A0ABW8JUJ3_9GAMM</name>
<evidence type="ECO:0000259" key="9">
    <source>
        <dbReference type="Pfam" id="PF08669"/>
    </source>
</evidence>
<dbReference type="GO" id="GO:0004047">
    <property type="term" value="F:aminomethyltransferase activity"/>
    <property type="evidence" value="ECO:0007669"/>
    <property type="project" value="UniProtKB-EC"/>
</dbReference>
<dbReference type="EMBL" id="JADIKM010000002">
    <property type="protein sequence ID" value="MFK2904134.1"/>
    <property type="molecule type" value="Genomic_DNA"/>
</dbReference>
<gene>
    <name evidence="7 10" type="primary">gcvT</name>
    <name evidence="10" type="ORF">ISP17_09160</name>
</gene>
<evidence type="ECO:0000256" key="5">
    <source>
        <dbReference type="ARBA" id="ARBA00031395"/>
    </source>
</evidence>
<dbReference type="HAMAP" id="MF_00259">
    <property type="entry name" value="GcvT"/>
    <property type="match status" value="1"/>
</dbReference>
<proteinExistence type="inferred from homology"/>
<sequence>MTAKTVLNDTHRALGARMVDFGGWDMPISYGSQIEEHHAVRRDAGMFDVSHMTVIDLHGPRTRDFLRHLLANSVDKLKVSGKALYSCMLNERGGVIDDLIVYFFDDAHYRLVVNAATRAKDLAWIEAQAKAFDVAVKERPEFAMIAVQGPNARAKVIALLHEGDRPRIEKLGKFAAAAAQGPHGMPLFVARTGYTGEDGFEILVPEEHAAALWNALAEAGVKPCGLGARDTLRLEAGMNLYGQDMDEDVSPWEANLGWTIALDEGRDFIGRAALEQQKAEGVKRVMVGLVLDEKGVLRHGQKVLTAQGEGEILSGSFSPTLEKAIAFARIPAGDPGAIRVDIRGRELPVRQVKYPFVRDGKPCEGI</sequence>
<evidence type="ECO:0000256" key="1">
    <source>
        <dbReference type="ARBA" id="ARBA00008609"/>
    </source>
</evidence>
<feature type="domain" description="Aminomethyltransferase C-terminal" evidence="9">
    <location>
        <begin position="284"/>
        <end position="357"/>
    </location>
</feature>
<comment type="catalytic activity">
    <reaction evidence="6 7">
        <text>N(6)-[(R)-S(8)-aminomethyldihydrolipoyl]-L-lysyl-[protein] + (6S)-5,6,7,8-tetrahydrofolate = N(6)-[(R)-dihydrolipoyl]-L-lysyl-[protein] + (6R)-5,10-methylene-5,6,7,8-tetrahydrofolate + NH4(+)</text>
        <dbReference type="Rhea" id="RHEA:16945"/>
        <dbReference type="Rhea" id="RHEA-COMP:10475"/>
        <dbReference type="Rhea" id="RHEA-COMP:10492"/>
        <dbReference type="ChEBI" id="CHEBI:15636"/>
        <dbReference type="ChEBI" id="CHEBI:28938"/>
        <dbReference type="ChEBI" id="CHEBI:57453"/>
        <dbReference type="ChEBI" id="CHEBI:83100"/>
        <dbReference type="ChEBI" id="CHEBI:83143"/>
        <dbReference type="EC" id="2.1.2.10"/>
    </reaction>
</comment>
<organism evidence="10 11">
    <name type="scientific">Dyella ginsengisoli</name>
    <dbReference type="NCBI Taxonomy" id="363848"/>
    <lineage>
        <taxon>Bacteria</taxon>
        <taxon>Pseudomonadati</taxon>
        <taxon>Pseudomonadota</taxon>
        <taxon>Gammaproteobacteria</taxon>
        <taxon>Lysobacterales</taxon>
        <taxon>Rhodanobacteraceae</taxon>
        <taxon>Dyella</taxon>
    </lineage>
</organism>
<dbReference type="Gene3D" id="2.40.30.110">
    <property type="entry name" value="Aminomethyltransferase beta-barrel domains"/>
    <property type="match status" value="1"/>
</dbReference>
<comment type="subunit">
    <text evidence="7">The glycine cleavage system is composed of four proteins: P, T, L and H.</text>
</comment>
<dbReference type="InterPro" id="IPR006222">
    <property type="entry name" value="GCVT_N"/>
</dbReference>
<dbReference type="InterPro" id="IPR013977">
    <property type="entry name" value="GcvT_C"/>
</dbReference>
<dbReference type="NCBIfam" id="NF001567">
    <property type="entry name" value="PRK00389.1"/>
    <property type="match status" value="1"/>
</dbReference>